<reference evidence="2" key="1">
    <citation type="submission" date="2020-02" db="EMBL/GenBank/DDBJ databases">
        <authorList>
            <person name="Meier V. D."/>
        </authorList>
    </citation>
    <scope>NUCLEOTIDE SEQUENCE</scope>
    <source>
        <strain evidence="2">AVDCRST_MAG56</strain>
    </source>
</reference>
<dbReference type="CDD" id="cd03449">
    <property type="entry name" value="R_hydratase"/>
    <property type="match status" value="1"/>
</dbReference>
<sequence length="138" mass="15462">MLQPGQSYRYAFSFNQADVEAFARLTGDTNPLHLDAEYAAHTAFRRPIMHGLLGASVFSKVLGTIFPGEGTVYLKHEIEFTQPMYVDVPYEAVVTIKELGEKFTAKIETLILEKETGKVTINGEALVMNRQKVPRIKV</sequence>
<dbReference type="PANTHER" id="PTHR43437">
    <property type="entry name" value="HYDROXYACYL-THIOESTER DEHYDRATASE TYPE 2, MITOCHONDRIAL-RELATED"/>
    <property type="match status" value="1"/>
</dbReference>
<feature type="domain" description="MaoC-like" evidence="1">
    <location>
        <begin position="9"/>
        <end position="103"/>
    </location>
</feature>
<dbReference type="Gene3D" id="3.10.129.10">
    <property type="entry name" value="Hotdog Thioesterase"/>
    <property type="match status" value="1"/>
</dbReference>
<dbReference type="InterPro" id="IPR029069">
    <property type="entry name" value="HotDog_dom_sf"/>
</dbReference>
<dbReference type="Pfam" id="PF01575">
    <property type="entry name" value="MaoC_dehydratas"/>
    <property type="match status" value="1"/>
</dbReference>
<dbReference type="AlphaFoldDB" id="A0A6J4L8D9"/>
<evidence type="ECO:0000259" key="1">
    <source>
        <dbReference type="Pfam" id="PF01575"/>
    </source>
</evidence>
<gene>
    <name evidence="2" type="ORF">AVDCRST_MAG56-7210</name>
</gene>
<protein>
    <recommendedName>
        <fullName evidence="1">MaoC-like domain-containing protein</fullName>
    </recommendedName>
</protein>
<dbReference type="GO" id="GO:0006633">
    <property type="term" value="P:fatty acid biosynthetic process"/>
    <property type="evidence" value="ECO:0007669"/>
    <property type="project" value="TreeGrafter"/>
</dbReference>
<dbReference type="GO" id="GO:0019171">
    <property type="term" value="F:(3R)-hydroxyacyl-[acyl-carrier-protein] dehydratase activity"/>
    <property type="evidence" value="ECO:0007669"/>
    <property type="project" value="TreeGrafter"/>
</dbReference>
<accession>A0A6J4L8D9</accession>
<dbReference type="InterPro" id="IPR002539">
    <property type="entry name" value="MaoC-like_dom"/>
</dbReference>
<proteinExistence type="predicted"/>
<evidence type="ECO:0000313" key="2">
    <source>
        <dbReference type="EMBL" id="CAA9326574.1"/>
    </source>
</evidence>
<dbReference type="SUPFAM" id="SSF54637">
    <property type="entry name" value="Thioesterase/thiol ester dehydrase-isomerase"/>
    <property type="match status" value="1"/>
</dbReference>
<organism evidence="2">
    <name type="scientific">uncultured Cytophagales bacterium</name>
    <dbReference type="NCBI Taxonomy" id="158755"/>
    <lineage>
        <taxon>Bacteria</taxon>
        <taxon>Pseudomonadati</taxon>
        <taxon>Bacteroidota</taxon>
        <taxon>Sphingobacteriia</taxon>
        <taxon>Sphingobacteriales</taxon>
        <taxon>environmental samples</taxon>
    </lineage>
</organism>
<dbReference type="InterPro" id="IPR050965">
    <property type="entry name" value="UPF0336/Enoyl-CoA_hydratase"/>
</dbReference>
<name>A0A6J4L8D9_9SPHI</name>
<dbReference type="PANTHER" id="PTHR43437:SF3">
    <property type="entry name" value="HYDROXYACYL-THIOESTER DEHYDRATASE TYPE 2, MITOCHONDRIAL"/>
    <property type="match status" value="1"/>
</dbReference>
<dbReference type="EMBL" id="CADCTQ010000600">
    <property type="protein sequence ID" value="CAA9326574.1"/>
    <property type="molecule type" value="Genomic_DNA"/>
</dbReference>